<dbReference type="InterPro" id="IPR036259">
    <property type="entry name" value="MFS_trans_sf"/>
</dbReference>
<keyword evidence="2 6" id="KW-0812">Transmembrane</keyword>
<keyword evidence="4 6" id="KW-0472">Membrane</keyword>
<dbReference type="GO" id="GO:0016020">
    <property type="term" value="C:membrane"/>
    <property type="evidence" value="ECO:0007669"/>
    <property type="project" value="UniProtKB-SubCell"/>
</dbReference>
<dbReference type="KEGG" id="spu:577331"/>
<name>A0A7M7PF45_STRPU</name>
<feature type="transmembrane region" description="Helical" evidence="6">
    <location>
        <begin position="384"/>
        <end position="405"/>
    </location>
</feature>
<feature type="region of interest" description="Disordered" evidence="5">
    <location>
        <begin position="535"/>
        <end position="555"/>
    </location>
</feature>
<keyword evidence="9" id="KW-1185">Reference proteome</keyword>
<dbReference type="InterPro" id="IPR020846">
    <property type="entry name" value="MFS_dom"/>
</dbReference>
<reference evidence="8" key="2">
    <citation type="submission" date="2021-01" db="UniProtKB">
        <authorList>
            <consortium name="EnsemblMetazoa"/>
        </authorList>
    </citation>
    <scope>IDENTIFICATION</scope>
</reference>
<comment type="subcellular location">
    <subcellularLocation>
        <location evidence="1">Membrane</location>
        <topology evidence="1">Multi-pass membrane protein</topology>
    </subcellularLocation>
</comment>
<evidence type="ECO:0000259" key="7">
    <source>
        <dbReference type="PROSITE" id="PS50850"/>
    </source>
</evidence>
<sequence length="606" mass="67261">MIRLDDILVQIGEFGPYQKRVFAIICMIVFTASWQSMIVVFLAASVDHWCAVPQWNDFDCSAAGLNEQTCMLAMKNASIPVNYTSDHQLVFEQCMKYNVSGEAFDPEIDPFHNPGWPTSQVMECDSGWVYDRSQYKSSIITDFDLVCEMEDQTQISQSVFYGGYLAGSIINGTLADIVGRWWMLMILMFVRLISGIAIAFSPNWWIFTVLRFFQGYAAISIYIIAFIVGTEFVGPSKRNVTGIIFVIPFALGYICLAGIAYFVPYWRTLELICVSPALIYIGLMFFLPESVRWQISVGKYDKAEKTLVKIANSNNMPLSGPFFSSDFKKEQEAAPKERRATGIDLFRQPRMRLRTINLIFTWMVNAMVYHGLSLNTSNLGVNDYVAFAVSGAVEIPAYLLSVVAIEMKFIGRRISLSVCLLVAGVACLSTSAIPPGAALTSVAMIGKFGISASFAILYLYTAELYPTNIRSVTMGTCSMFSRIAGIMAPLILTLAKIWTPLPLVIYGSVSVIAGLLTLSLPETLGHKLPETIEESENFGRKSDANNTTSGKNGVYILNQDGRDEKEIKEENGGVNTMDYVNPSFNIQDENDHGKRDSGVQANLSEK</sequence>
<feature type="transmembrane region" description="Helical" evidence="6">
    <location>
        <begin position="240"/>
        <end position="263"/>
    </location>
</feature>
<dbReference type="CDD" id="cd17317">
    <property type="entry name" value="MFS_SLC22"/>
    <property type="match status" value="1"/>
</dbReference>
<dbReference type="Proteomes" id="UP000007110">
    <property type="component" value="Unassembled WGS sequence"/>
</dbReference>
<evidence type="ECO:0000256" key="4">
    <source>
        <dbReference type="ARBA" id="ARBA00023136"/>
    </source>
</evidence>
<feature type="transmembrane region" description="Helical" evidence="6">
    <location>
        <begin position="269"/>
        <end position="287"/>
    </location>
</feature>
<dbReference type="GeneID" id="577331"/>
<feature type="region of interest" description="Disordered" evidence="5">
    <location>
        <begin position="570"/>
        <end position="606"/>
    </location>
</feature>
<dbReference type="Gene3D" id="1.20.1250.20">
    <property type="entry name" value="MFS general substrate transporter like domains"/>
    <property type="match status" value="1"/>
</dbReference>
<evidence type="ECO:0000256" key="2">
    <source>
        <dbReference type="ARBA" id="ARBA00022692"/>
    </source>
</evidence>
<evidence type="ECO:0000256" key="6">
    <source>
        <dbReference type="SAM" id="Phobius"/>
    </source>
</evidence>
<evidence type="ECO:0000313" key="9">
    <source>
        <dbReference type="Proteomes" id="UP000007110"/>
    </source>
</evidence>
<dbReference type="SUPFAM" id="SSF103473">
    <property type="entry name" value="MFS general substrate transporter"/>
    <property type="match status" value="1"/>
</dbReference>
<feature type="transmembrane region" description="Helical" evidence="6">
    <location>
        <begin position="186"/>
        <end position="207"/>
    </location>
</feature>
<feature type="domain" description="Major facilitator superfamily (MFS) profile" evidence="7">
    <location>
        <begin position="21"/>
        <end position="525"/>
    </location>
</feature>
<proteinExistence type="predicted"/>
<reference evidence="9" key="1">
    <citation type="submission" date="2015-02" db="EMBL/GenBank/DDBJ databases">
        <title>Genome sequencing for Strongylocentrotus purpuratus.</title>
        <authorList>
            <person name="Murali S."/>
            <person name="Liu Y."/>
            <person name="Vee V."/>
            <person name="English A."/>
            <person name="Wang M."/>
            <person name="Skinner E."/>
            <person name="Han Y."/>
            <person name="Muzny D.M."/>
            <person name="Worley K.C."/>
            <person name="Gibbs R.A."/>
        </authorList>
    </citation>
    <scope>NUCLEOTIDE SEQUENCE</scope>
</reference>
<dbReference type="PANTHER" id="PTHR24064">
    <property type="entry name" value="SOLUTE CARRIER FAMILY 22 MEMBER"/>
    <property type="match status" value="1"/>
</dbReference>
<evidence type="ECO:0000313" key="8">
    <source>
        <dbReference type="EnsemblMetazoa" id="XP_030850367"/>
    </source>
</evidence>
<dbReference type="InterPro" id="IPR005828">
    <property type="entry name" value="MFS_sugar_transport-like"/>
</dbReference>
<dbReference type="InParanoid" id="A0A7M7PF45"/>
<dbReference type="PROSITE" id="PS50850">
    <property type="entry name" value="MFS"/>
    <property type="match status" value="1"/>
</dbReference>
<feature type="transmembrane region" description="Helical" evidence="6">
    <location>
        <begin position="439"/>
        <end position="460"/>
    </location>
</feature>
<organism evidence="8 9">
    <name type="scientific">Strongylocentrotus purpuratus</name>
    <name type="common">Purple sea urchin</name>
    <dbReference type="NCBI Taxonomy" id="7668"/>
    <lineage>
        <taxon>Eukaryota</taxon>
        <taxon>Metazoa</taxon>
        <taxon>Echinodermata</taxon>
        <taxon>Eleutherozoa</taxon>
        <taxon>Echinozoa</taxon>
        <taxon>Echinoidea</taxon>
        <taxon>Euechinoidea</taxon>
        <taxon>Echinacea</taxon>
        <taxon>Camarodonta</taxon>
        <taxon>Echinidea</taxon>
        <taxon>Strongylocentrotidae</taxon>
        <taxon>Strongylocentrotus</taxon>
    </lineage>
</organism>
<evidence type="ECO:0000256" key="5">
    <source>
        <dbReference type="SAM" id="MobiDB-lite"/>
    </source>
</evidence>
<feature type="transmembrane region" description="Helical" evidence="6">
    <location>
        <begin position="472"/>
        <end position="495"/>
    </location>
</feature>
<dbReference type="FunCoup" id="A0A7M7PF45">
    <property type="interactions" value="24"/>
</dbReference>
<dbReference type="GO" id="GO:0022857">
    <property type="term" value="F:transmembrane transporter activity"/>
    <property type="evidence" value="ECO:0007669"/>
    <property type="project" value="InterPro"/>
</dbReference>
<dbReference type="RefSeq" id="XP_030850367.1">
    <property type="nucleotide sequence ID" value="XM_030994507.1"/>
</dbReference>
<feature type="transmembrane region" description="Helical" evidence="6">
    <location>
        <begin position="414"/>
        <end position="433"/>
    </location>
</feature>
<feature type="transmembrane region" description="Helical" evidence="6">
    <location>
        <begin position="355"/>
        <end position="372"/>
    </location>
</feature>
<protein>
    <recommendedName>
        <fullName evidence="7">Major facilitator superfamily (MFS) profile domain-containing protein</fullName>
    </recommendedName>
</protein>
<feature type="transmembrane region" description="Helical" evidence="6">
    <location>
        <begin position="21"/>
        <end position="44"/>
    </location>
</feature>
<feature type="transmembrane region" description="Helical" evidence="6">
    <location>
        <begin position="501"/>
        <end position="520"/>
    </location>
</feature>
<dbReference type="AlphaFoldDB" id="A0A7M7PF45"/>
<feature type="transmembrane region" description="Helical" evidence="6">
    <location>
        <begin position="159"/>
        <end position="179"/>
    </location>
</feature>
<evidence type="ECO:0000256" key="1">
    <source>
        <dbReference type="ARBA" id="ARBA00004141"/>
    </source>
</evidence>
<accession>A0A7M7PF45</accession>
<dbReference type="Pfam" id="PF00083">
    <property type="entry name" value="Sugar_tr"/>
    <property type="match status" value="1"/>
</dbReference>
<evidence type="ECO:0000256" key="3">
    <source>
        <dbReference type="ARBA" id="ARBA00022989"/>
    </source>
</evidence>
<dbReference type="EnsemblMetazoa" id="XM_030994507">
    <property type="protein sequence ID" value="XP_030850367"/>
    <property type="gene ID" value="LOC577331"/>
</dbReference>
<feature type="transmembrane region" description="Helical" evidence="6">
    <location>
        <begin position="213"/>
        <end position="233"/>
    </location>
</feature>
<keyword evidence="3 6" id="KW-1133">Transmembrane helix</keyword>